<dbReference type="KEGG" id="dpl:KGM_212594"/>
<dbReference type="eggNOG" id="KOG1050">
    <property type="taxonomic scope" value="Eukaryota"/>
</dbReference>
<dbReference type="InParanoid" id="A0A212ES24"/>
<keyword evidence="2" id="KW-1185">Reference proteome</keyword>
<name>A0A212ES24_DANPL</name>
<reference evidence="1 2" key="1">
    <citation type="journal article" date="2011" name="Cell">
        <title>The monarch butterfly genome yields insights into long-distance migration.</title>
        <authorList>
            <person name="Zhan S."/>
            <person name="Merlin C."/>
            <person name="Boore J.L."/>
            <person name="Reppert S.M."/>
        </authorList>
    </citation>
    <scope>NUCLEOTIDE SEQUENCE [LARGE SCALE GENOMIC DNA]</scope>
    <source>
        <strain evidence="1">F-2</strain>
    </source>
</reference>
<protein>
    <submittedName>
        <fullName evidence="1">Uncharacterized protein</fullName>
    </submittedName>
</protein>
<sequence length="26" mass="3071">MIVVSNRLPFVLKRNEKTGDLERKAR</sequence>
<organism evidence="1 2">
    <name type="scientific">Danaus plexippus plexippus</name>
    <dbReference type="NCBI Taxonomy" id="278856"/>
    <lineage>
        <taxon>Eukaryota</taxon>
        <taxon>Metazoa</taxon>
        <taxon>Ecdysozoa</taxon>
        <taxon>Arthropoda</taxon>
        <taxon>Hexapoda</taxon>
        <taxon>Insecta</taxon>
        <taxon>Pterygota</taxon>
        <taxon>Neoptera</taxon>
        <taxon>Endopterygota</taxon>
        <taxon>Lepidoptera</taxon>
        <taxon>Glossata</taxon>
        <taxon>Ditrysia</taxon>
        <taxon>Papilionoidea</taxon>
        <taxon>Nymphalidae</taxon>
        <taxon>Danainae</taxon>
        <taxon>Danaini</taxon>
        <taxon>Danaina</taxon>
        <taxon>Danaus</taxon>
        <taxon>Danaus</taxon>
    </lineage>
</organism>
<gene>
    <name evidence="1" type="ORF">KGM_212594</name>
</gene>
<evidence type="ECO:0000313" key="2">
    <source>
        <dbReference type="Proteomes" id="UP000007151"/>
    </source>
</evidence>
<comment type="caution">
    <text evidence="1">The sequence shown here is derived from an EMBL/GenBank/DDBJ whole genome shotgun (WGS) entry which is preliminary data.</text>
</comment>
<accession>A0A212ES24</accession>
<evidence type="ECO:0000313" key="1">
    <source>
        <dbReference type="EMBL" id="OWR44293.1"/>
    </source>
</evidence>
<dbReference type="Proteomes" id="UP000007151">
    <property type="component" value="Unassembled WGS sequence"/>
</dbReference>
<dbReference type="EMBL" id="AGBW02012877">
    <property type="protein sequence ID" value="OWR44293.1"/>
    <property type="molecule type" value="Genomic_DNA"/>
</dbReference>
<proteinExistence type="predicted"/>
<dbReference type="AlphaFoldDB" id="A0A212ES24"/>